<comment type="catalytic activity">
    <reaction evidence="1 4 5">
        <text>[protein]-peptidylproline (omega=180) = [protein]-peptidylproline (omega=0)</text>
        <dbReference type="Rhea" id="RHEA:16237"/>
        <dbReference type="Rhea" id="RHEA-COMP:10747"/>
        <dbReference type="Rhea" id="RHEA-COMP:10748"/>
        <dbReference type="ChEBI" id="CHEBI:83833"/>
        <dbReference type="ChEBI" id="CHEBI:83834"/>
        <dbReference type="EC" id="5.2.1.8"/>
    </reaction>
</comment>
<dbReference type="AlphaFoldDB" id="A0A840TLF2"/>
<dbReference type="RefSeq" id="WP_184170452.1">
    <property type="nucleotide sequence ID" value="NZ_JACHGF010000001.1"/>
</dbReference>
<dbReference type="Proteomes" id="UP000557307">
    <property type="component" value="Unassembled WGS sequence"/>
</dbReference>
<evidence type="ECO:0000256" key="3">
    <source>
        <dbReference type="ARBA" id="ARBA00023235"/>
    </source>
</evidence>
<comment type="caution">
    <text evidence="7">The sequence shown here is derived from an EMBL/GenBank/DDBJ whole genome shotgun (WGS) entry which is preliminary data.</text>
</comment>
<keyword evidence="8" id="KW-1185">Reference proteome</keyword>
<dbReference type="InterPro" id="IPR001179">
    <property type="entry name" value="PPIase_FKBP_dom"/>
</dbReference>
<dbReference type="Pfam" id="PF00254">
    <property type="entry name" value="FKBP_C"/>
    <property type="match status" value="1"/>
</dbReference>
<sequence length="302" mass="32921">MIRTYHWVVVVSLLLGAGLVGCKEVDYFTNERIAQNERDIQAYLAQQGISAQRGTDGLYYRIVSKGGTQQTAEVGNQLKVHYIISRLDGFIVDSSRISTYEPTSVIYGVERIPFLSDRAMLIAFSSLLQEGDSATLFVPHNLGLGVSGTLMFPAYSVAKVDLKVASINTEAEQMDIFTRTTGVVTQETTESGLRFGKLVSRPDSAQVEGNSTYEVRYLGRLTNGTQFDAGTFEAIPAPGAGRPVSGFIEGMLKMRIGEKAHFLFPSVLGYGTQGQPATAAGRVGIPPYAPLFFEVEILRKVK</sequence>
<evidence type="ECO:0000256" key="5">
    <source>
        <dbReference type="RuleBase" id="RU003915"/>
    </source>
</evidence>
<accession>A0A840TLF2</accession>
<dbReference type="PANTHER" id="PTHR45779">
    <property type="entry name" value="PEPTIDYLPROLYL ISOMERASE"/>
    <property type="match status" value="1"/>
</dbReference>
<evidence type="ECO:0000313" key="7">
    <source>
        <dbReference type="EMBL" id="MBB5282392.1"/>
    </source>
</evidence>
<dbReference type="PANTHER" id="PTHR45779:SF7">
    <property type="entry name" value="PEPTIDYLPROLYL ISOMERASE"/>
    <property type="match status" value="1"/>
</dbReference>
<reference evidence="7 8" key="1">
    <citation type="submission" date="2020-08" db="EMBL/GenBank/DDBJ databases">
        <title>Genomic Encyclopedia of Type Strains, Phase IV (KMG-IV): sequencing the most valuable type-strain genomes for metagenomic binning, comparative biology and taxonomic classification.</title>
        <authorList>
            <person name="Goeker M."/>
        </authorList>
    </citation>
    <scope>NUCLEOTIDE SEQUENCE [LARGE SCALE GENOMIC DNA]</scope>
    <source>
        <strain evidence="7 8">DSM 105074</strain>
    </source>
</reference>
<organism evidence="7 8">
    <name type="scientific">Rhabdobacter roseus</name>
    <dbReference type="NCBI Taxonomy" id="1655419"/>
    <lineage>
        <taxon>Bacteria</taxon>
        <taxon>Pseudomonadati</taxon>
        <taxon>Bacteroidota</taxon>
        <taxon>Cytophagia</taxon>
        <taxon>Cytophagales</taxon>
        <taxon>Cytophagaceae</taxon>
        <taxon>Rhabdobacter</taxon>
    </lineage>
</organism>
<dbReference type="SUPFAM" id="SSF54534">
    <property type="entry name" value="FKBP-like"/>
    <property type="match status" value="2"/>
</dbReference>
<keyword evidence="3 4" id="KW-0413">Isomerase</keyword>
<feature type="domain" description="PPIase FKBP-type" evidence="6">
    <location>
        <begin position="75"/>
        <end position="168"/>
    </location>
</feature>
<comment type="similarity">
    <text evidence="5">Belongs to the FKBP-type PPIase family.</text>
</comment>
<evidence type="ECO:0000259" key="6">
    <source>
        <dbReference type="PROSITE" id="PS50059"/>
    </source>
</evidence>
<evidence type="ECO:0000256" key="1">
    <source>
        <dbReference type="ARBA" id="ARBA00000971"/>
    </source>
</evidence>
<keyword evidence="2 4" id="KW-0697">Rotamase</keyword>
<protein>
    <recommendedName>
        <fullName evidence="5">Peptidyl-prolyl cis-trans isomerase</fullName>
        <ecNumber evidence="5">5.2.1.8</ecNumber>
    </recommendedName>
</protein>
<feature type="domain" description="PPIase FKBP-type" evidence="6">
    <location>
        <begin position="210"/>
        <end position="301"/>
    </location>
</feature>
<dbReference type="InterPro" id="IPR044609">
    <property type="entry name" value="FKBP2/11"/>
</dbReference>
<gene>
    <name evidence="7" type="ORF">HNQ92_000513</name>
</gene>
<dbReference type="PROSITE" id="PS50059">
    <property type="entry name" value="FKBP_PPIASE"/>
    <property type="match status" value="2"/>
</dbReference>
<dbReference type="EMBL" id="JACHGF010000001">
    <property type="protein sequence ID" value="MBB5282392.1"/>
    <property type="molecule type" value="Genomic_DNA"/>
</dbReference>
<dbReference type="Gene3D" id="3.10.50.40">
    <property type="match status" value="2"/>
</dbReference>
<evidence type="ECO:0000313" key="8">
    <source>
        <dbReference type="Proteomes" id="UP000557307"/>
    </source>
</evidence>
<dbReference type="PROSITE" id="PS51257">
    <property type="entry name" value="PROKAR_LIPOPROTEIN"/>
    <property type="match status" value="1"/>
</dbReference>
<dbReference type="EC" id="5.2.1.8" evidence="5"/>
<dbReference type="InterPro" id="IPR046357">
    <property type="entry name" value="PPIase_dom_sf"/>
</dbReference>
<proteinExistence type="inferred from homology"/>
<dbReference type="GO" id="GO:0003755">
    <property type="term" value="F:peptidyl-prolyl cis-trans isomerase activity"/>
    <property type="evidence" value="ECO:0007669"/>
    <property type="project" value="UniProtKB-UniRule"/>
</dbReference>
<evidence type="ECO:0000256" key="2">
    <source>
        <dbReference type="ARBA" id="ARBA00023110"/>
    </source>
</evidence>
<name>A0A840TLF2_9BACT</name>
<evidence type="ECO:0000256" key="4">
    <source>
        <dbReference type="PROSITE-ProRule" id="PRU00277"/>
    </source>
</evidence>